<evidence type="ECO:0000256" key="1">
    <source>
        <dbReference type="SAM" id="MobiDB-lite"/>
    </source>
</evidence>
<evidence type="ECO:0000313" key="2">
    <source>
        <dbReference type="EnsemblMetazoa" id="ADIR007182-PA"/>
    </source>
</evidence>
<dbReference type="GO" id="GO:0005634">
    <property type="term" value="C:nucleus"/>
    <property type="evidence" value="ECO:0007669"/>
    <property type="project" value="TreeGrafter"/>
</dbReference>
<accession>A0A182NHQ9</accession>
<name>A0A182NHQ9_9DIPT</name>
<dbReference type="InterPro" id="IPR055304">
    <property type="entry name" value="CHCHD2/10-like"/>
</dbReference>
<feature type="region of interest" description="Disordered" evidence="1">
    <location>
        <begin position="1"/>
        <end position="49"/>
    </location>
</feature>
<reference evidence="3" key="1">
    <citation type="submission" date="2013-03" db="EMBL/GenBank/DDBJ databases">
        <title>The Genome Sequence of Anopheles dirus WRAIR2.</title>
        <authorList>
            <consortium name="The Broad Institute Genomics Platform"/>
            <person name="Neafsey D.E."/>
            <person name="Walton C."/>
            <person name="Walker B."/>
            <person name="Young S.K."/>
            <person name="Zeng Q."/>
            <person name="Gargeya S."/>
            <person name="Fitzgerald M."/>
            <person name="Haas B."/>
            <person name="Abouelleil A."/>
            <person name="Allen A.W."/>
            <person name="Alvarado L."/>
            <person name="Arachchi H.M."/>
            <person name="Berlin A.M."/>
            <person name="Chapman S.B."/>
            <person name="Gainer-Dewar J."/>
            <person name="Goldberg J."/>
            <person name="Griggs A."/>
            <person name="Gujja S."/>
            <person name="Hansen M."/>
            <person name="Howarth C."/>
            <person name="Imamovic A."/>
            <person name="Ireland A."/>
            <person name="Larimer J."/>
            <person name="McCowan C."/>
            <person name="Murphy C."/>
            <person name="Pearson M."/>
            <person name="Poon T.W."/>
            <person name="Priest M."/>
            <person name="Roberts A."/>
            <person name="Saif S."/>
            <person name="Shea T."/>
            <person name="Sisk P."/>
            <person name="Sykes S."/>
            <person name="Wortman J."/>
            <person name="Nusbaum C."/>
            <person name="Birren B."/>
        </authorList>
    </citation>
    <scope>NUCLEOTIDE SEQUENCE [LARGE SCALE GENOMIC DNA]</scope>
    <source>
        <strain evidence="3">WRAIR2</strain>
    </source>
</reference>
<protein>
    <recommendedName>
        <fullName evidence="4">CHCH domain-containing protein</fullName>
    </recommendedName>
</protein>
<dbReference type="PANTHER" id="PTHR13523">
    <property type="entry name" value="COILED-COIL-HELIX-COILED-COIL-HELIX DOMAIN CONTAINING 2/NUR77"/>
    <property type="match status" value="1"/>
</dbReference>
<dbReference type="STRING" id="7168.A0A182NHQ9"/>
<organism evidence="2 3">
    <name type="scientific">Anopheles dirus</name>
    <dbReference type="NCBI Taxonomy" id="7168"/>
    <lineage>
        <taxon>Eukaryota</taxon>
        <taxon>Metazoa</taxon>
        <taxon>Ecdysozoa</taxon>
        <taxon>Arthropoda</taxon>
        <taxon>Hexapoda</taxon>
        <taxon>Insecta</taxon>
        <taxon>Pterygota</taxon>
        <taxon>Neoptera</taxon>
        <taxon>Endopterygota</taxon>
        <taxon>Diptera</taxon>
        <taxon>Nematocera</taxon>
        <taxon>Culicoidea</taxon>
        <taxon>Culicidae</taxon>
        <taxon>Anophelinae</taxon>
        <taxon>Anopheles</taxon>
    </lineage>
</organism>
<dbReference type="Proteomes" id="UP000075884">
    <property type="component" value="Unassembled WGS sequence"/>
</dbReference>
<dbReference type="GO" id="GO:0005739">
    <property type="term" value="C:mitochondrion"/>
    <property type="evidence" value="ECO:0007669"/>
    <property type="project" value="TreeGrafter"/>
</dbReference>
<dbReference type="VEuPathDB" id="VectorBase:ADIR007182"/>
<sequence>MPRRESRSSKQTPPTSKSAKPDTKPPPAGIAEPAKPTTSVAGAPAPGSGLLSQMAATAGGVAIGSVLGRALGGFFERSEVTEQKPETNEVEKKAATPVDTRVEKGSAEDVTCTVEMQQFLSCADRAVDLKICEGFKEALQQCKKASGRTSPFYEA</sequence>
<evidence type="ECO:0008006" key="4">
    <source>
        <dbReference type="Google" id="ProtNLM"/>
    </source>
</evidence>
<feature type="compositionally biased region" description="Polar residues" evidence="1">
    <location>
        <begin position="9"/>
        <end position="18"/>
    </location>
</feature>
<reference evidence="2" key="2">
    <citation type="submission" date="2020-05" db="UniProtKB">
        <authorList>
            <consortium name="EnsemblMetazoa"/>
        </authorList>
    </citation>
    <scope>IDENTIFICATION</scope>
    <source>
        <strain evidence="2">WRAIR2</strain>
    </source>
</reference>
<evidence type="ECO:0000313" key="3">
    <source>
        <dbReference type="Proteomes" id="UP000075884"/>
    </source>
</evidence>
<dbReference type="GO" id="GO:0007005">
    <property type="term" value="P:mitochondrion organization"/>
    <property type="evidence" value="ECO:0007669"/>
    <property type="project" value="InterPro"/>
</dbReference>
<keyword evidence="3" id="KW-1185">Reference proteome</keyword>
<feature type="region of interest" description="Disordered" evidence="1">
    <location>
        <begin position="80"/>
        <end position="106"/>
    </location>
</feature>
<dbReference type="PANTHER" id="PTHR13523:SF2">
    <property type="entry name" value="COILED-COIL-HELIX-COILED-COIL-HELIX DOMAIN CONTAINING 2, ISOFORM A-RELATED"/>
    <property type="match status" value="1"/>
</dbReference>
<dbReference type="AlphaFoldDB" id="A0A182NHQ9"/>
<proteinExistence type="predicted"/>
<dbReference type="EnsemblMetazoa" id="ADIR007182-RA">
    <property type="protein sequence ID" value="ADIR007182-PA"/>
    <property type="gene ID" value="ADIR007182"/>
</dbReference>